<evidence type="ECO:0000256" key="2">
    <source>
        <dbReference type="ARBA" id="ARBA00022723"/>
    </source>
</evidence>
<sequence length="196" mass="21368">MVVKKSSVVVASMAVISTVLVSSKVFAADLVNANAFFGAGLSTSVIAAADYYEDPTISNLGYSYYTANARADYAAITDADIGFLNVGNYADAEIRFYANDYGDDWYGLMTPYNTSGTQASLTSGTWYKVHVSLNNGQMVRDKLTNTQKHETTIHELGHALGLKHQYSPTTSVMLDVGFNNITDPATIDINNLKWKY</sequence>
<dbReference type="Gene3D" id="3.40.390.10">
    <property type="entry name" value="Collagenase (Catalytic Domain)"/>
    <property type="match status" value="1"/>
</dbReference>
<gene>
    <name evidence="7" type="ORF">H8B09_11340</name>
</gene>
<comment type="caution">
    <text evidence="7">The sequence shown here is derived from an EMBL/GenBank/DDBJ whole genome shotgun (WGS) entry which is preliminary data.</text>
</comment>
<evidence type="ECO:0000256" key="5">
    <source>
        <dbReference type="SAM" id="SignalP"/>
    </source>
</evidence>
<proteinExistence type="predicted"/>
<keyword evidence="8" id="KW-1185">Reference proteome</keyword>
<name>A0ABR8MWR6_9BACL</name>
<dbReference type="EMBL" id="JACXZA010000002">
    <property type="protein sequence ID" value="MBD3919350.1"/>
    <property type="molecule type" value="Genomic_DNA"/>
</dbReference>
<feature type="chain" id="PRO_5045243275" description="Peptidase M10 metallopeptidase domain-containing protein" evidence="5">
    <location>
        <begin position="28"/>
        <end position="196"/>
    </location>
</feature>
<organism evidence="7 8">
    <name type="scientific">Paenibacillus terricola</name>
    <dbReference type="NCBI Taxonomy" id="2763503"/>
    <lineage>
        <taxon>Bacteria</taxon>
        <taxon>Bacillati</taxon>
        <taxon>Bacillota</taxon>
        <taxon>Bacilli</taxon>
        <taxon>Bacillales</taxon>
        <taxon>Paenibacillaceae</taxon>
        <taxon>Paenibacillus</taxon>
    </lineage>
</organism>
<evidence type="ECO:0000256" key="1">
    <source>
        <dbReference type="ARBA" id="ARBA00022670"/>
    </source>
</evidence>
<dbReference type="Pfam" id="PF00413">
    <property type="entry name" value="Peptidase_M10"/>
    <property type="match status" value="1"/>
</dbReference>
<keyword evidence="4" id="KW-0862">Zinc</keyword>
<evidence type="ECO:0000256" key="3">
    <source>
        <dbReference type="ARBA" id="ARBA00022801"/>
    </source>
</evidence>
<keyword evidence="3" id="KW-0378">Hydrolase</keyword>
<feature type="signal peptide" evidence="5">
    <location>
        <begin position="1"/>
        <end position="27"/>
    </location>
</feature>
<keyword evidence="1" id="KW-0645">Protease</keyword>
<accession>A0ABR8MWR6</accession>
<dbReference type="InterPro" id="IPR001818">
    <property type="entry name" value="Pept_M10_metallopeptidase"/>
</dbReference>
<evidence type="ECO:0000313" key="8">
    <source>
        <dbReference type="Proteomes" id="UP000609346"/>
    </source>
</evidence>
<protein>
    <recommendedName>
        <fullName evidence="6">Peptidase M10 metallopeptidase domain-containing protein</fullName>
    </recommendedName>
</protein>
<evidence type="ECO:0000313" key="7">
    <source>
        <dbReference type="EMBL" id="MBD3919350.1"/>
    </source>
</evidence>
<dbReference type="RefSeq" id="WP_191203602.1">
    <property type="nucleotide sequence ID" value="NZ_JACXZA010000002.1"/>
</dbReference>
<evidence type="ECO:0000256" key="4">
    <source>
        <dbReference type="ARBA" id="ARBA00022833"/>
    </source>
</evidence>
<keyword evidence="5" id="KW-0732">Signal</keyword>
<dbReference type="Proteomes" id="UP000609346">
    <property type="component" value="Unassembled WGS sequence"/>
</dbReference>
<feature type="domain" description="Peptidase M10 metallopeptidase" evidence="6">
    <location>
        <begin position="88"/>
        <end position="174"/>
    </location>
</feature>
<reference evidence="7 8" key="1">
    <citation type="submission" date="2020-09" db="EMBL/GenBank/DDBJ databases">
        <title>Paenibacillus sp. strain PR3 16S rRNA gene Genome sequencing and assembly.</title>
        <authorList>
            <person name="Kim J."/>
        </authorList>
    </citation>
    <scope>NUCLEOTIDE SEQUENCE [LARGE SCALE GENOMIC DNA]</scope>
    <source>
        <strain evidence="7 8">PR3</strain>
    </source>
</reference>
<keyword evidence="2" id="KW-0479">Metal-binding</keyword>
<dbReference type="InterPro" id="IPR024079">
    <property type="entry name" value="MetalloPept_cat_dom_sf"/>
</dbReference>
<evidence type="ECO:0000259" key="6">
    <source>
        <dbReference type="Pfam" id="PF00413"/>
    </source>
</evidence>
<dbReference type="SUPFAM" id="SSF55486">
    <property type="entry name" value="Metalloproteases ('zincins'), catalytic domain"/>
    <property type="match status" value="1"/>
</dbReference>